<dbReference type="Gene3D" id="3.40.50.1580">
    <property type="entry name" value="Nucleoside phosphorylase domain"/>
    <property type="match status" value="1"/>
</dbReference>
<dbReference type="InterPro" id="IPR017831">
    <property type="entry name" value="Hopanoid-assoc_phosphoryl_HpnG"/>
</dbReference>
<dbReference type="InterPro" id="IPR035994">
    <property type="entry name" value="Nucleoside_phosphorylase_sf"/>
</dbReference>
<dbReference type="PANTHER" id="PTHR46832">
    <property type="entry name" value="5'-METHYLTHIOADENOSINE/S-ADENOSYLHOMOCYSTEINE NUCLEOSIDASE"/>
    <property type="match status" value="1"/>
</dbReference>
<dbReference type="GO" id="GO:0008930">
    <property type="term" value="F:methylthioadenosine nucleosidase activity"/>
    <property type="evidence" value="ECO:0007669"/>
    <property type="project" value="TreeGrafter"/>
</dbReference>
<organism evidence="2 3">
    <name type="scientific">Methylobacterium gossipiicola</name>
    <dbReference type="NCBI Taxonomy" id="582675"/>
    <lineage>
        <taxon>Bacteria</taxon>
        <taxon>Pseudomonadati</taxon>
        <taxon>Pseudomonadota</taxon>
        <taxon>Alphaproteobacteria</taxon>
        <taxon>Hyphomicrobiales</taxon>
        <taxon>Methylobacteriaceae</taxon>
        <taxon>Methylobacterium</taxon>
    </lineage>
</organism>
<dbReference type="PANTHER" id="PTHR46832:SF1">
    <property type="entry name" value="5'-METHYLTHIOADENOSINE_S-ADENOSYLHOMOCYSTEINE NUCLEOSIDASE"/>
    <property type="match status" value="1"/>
</dbReference>
<feature type="domain" description="Nucleoside phosphorylase" evidence="1">
    <location>
        <begin position="46"/>
        <end position="165"/>
    </location>
</feature>
<evidence type="ECO:0000313" key="2">
    <source>
        <dbReference type="EMBL" id="SFG49979.1"/>
    </source>
</evidence>
<dbReference type="Proteomes" id="UP000199229">
    <property type="component" value="Unassembled WGS sequence"/>
</dbReference>
<dbReference type="GO" id="GO:0019284">
    <property type="term" value="P:L-methionine salvage from S-adenosylmethionine"/>
    <property type="evidence" value="ECO:0007669"/>
    <property type="project" value="TreeGrafter"/>
</dbReference>
<proteinExistence type="predicted"/>
<dbReference type="InterPro" id="IPR000845">
    <property type="entry name" value="Nucleoside_phosphorylase_d"/>
</dbReference>
<dbReference type="RefSeq" id="WP_091969595.1">
    <property type="nucleotide sequence ID" value="NZ_FOPM01000004.1"/>
</dbReference>
<dbReference type="GO" id="GO:0005829">
    <property type="term" value="C:cytosol"/>
    <property type="evidence" value="ECO:0007669"/>
    <property type="project" value="TreeGrafter"/>
</dbReference>
<dbReference type="CDD" id="cd17768">
    <property type="entry name" value="adenosylhopane_nucleosidase_HpnG-like"/>
    <property type="match status" value="1"/>
</dbReference>
<dbReference type="STRING" id="582675.SAMN05192565_104142"/>
<dbReference type="GO" id="GO:0008782">
    <property type="term" value="F:adenosylhomocysteine nucleosidase activity"/>
    <property type="evidence" value="ECO:0007669"/>
    <property type="project" value="TreeGrafter"/>
</dbReference>
<dbReference type="EMBL" id="FOPM01000004">
    <property type="protein sequence ID" value="SFG49979.1"/>
    <property type="molecule type" value="Genomic_DNA"/>
</dbReference>
<gene>
    <name evidence="2" type="ORF">SAMN05192565_104142</name>
</gene>
<evidence type="ECO:0000313" key="3">
    <source>
        <dbReference type="Proteomes" id="UP000199229"/>
    </source>
</evidence>
<dbReference type="OrthoDB" id="7357315at2"/>
<accession>A0A1I2SE11</accession>
<dbReference type="Pfam" id="PF01048">
    <property type="entry name" value="PNP_UDP_1"/>
    <property type="match status" value="1"/>
</dbReference>
<dbReference type="NCBIfam" id="TIGR03468">
    <property type="entry name" value="HpnG"/>
    <property type="match status" value="1"/>
</dbReference>
<name>A0A1I2SE11_9HYPH</name>
<keyword evidence="3" id="KW-1185">Reference proteome</keyword>
<dbReference type="NCBIfam" id="NF005476">
    <property type="entry name" value="PRK07077.1"/>
    <property type="match status" value="1"/>
</dbReference>
<dbReference type="GO" id="GO:0009116">
    <property type="term" value="P:nucleoside metabolic process"/>
    <property type="evidence" value="ECO:0007669"/>
    <property type="project" value="InterPro"/>
</dbReference>
<sequence>MLPVLAVTGLAKEARLAAGPGVAAIGAGGDPQRLRTLLETRDPPACRAVVSIGIAGGLAPDLAAGDVVIASEIVAGERRHPADPALVEALMTRLADLGGFARRATVAGVEAAVLTVADKASLHARTGAAAVDMESHVAADFAARHGLPFAALRVVCDSADRAIPAFAAQALKPNGEPDIVAVLTALLRDPRRIGPLMHLARDSGRAFATLTRCRPLLGPGLGVP</sequence>
<protein>
    <submittedName>
        <fullName evidence="2">Hopanoid-associated phosphorylase</fullName>
    </submittedName>
</protein>
<dbReference type="SUPFAM" id="SSF53167">
    <property type="entry name" value="Purine and uridine phosphorylases"/>
    <property type="match status" value="1"/>
</dbReference>
<evidence type="ECO:0000259" key="1">
    <source>
        <dbReference type="Pfam" id="PF01048"/>
    </source>
</evidence>
<reference evidence="3" key="1">
    <citation type="submission" date="2016-10" db="EMBL/GenBank/DDBJ databases">
        <authorList>
            <person name="Varghese N."/>
            <person name="Submissions S."/>
        </authorList>
    </citation>
    <scope>NUCLEOTIDE SEQUENCE [LARGE SCALE GENOMIC DNA]</scope>
    <source>
        <strain evidence="3">Gh-105</strain>
    </source>
</reference>
<dbReference type="AlphaFoldDB" id="A0A1I2SE11"/>